<protein>
    <recommendedName>
        <fullName evidence="8">Arginine biosynthesis bifunctional protein ArgJ</fullName>
    </recommendedName>
    <domain>
        <recommendedName>
            <fullName evidence="8">Glutamate N-acetyltransferase</fullName>
            <ecNumber evidence="8">2.3.1.35</ecNumber>
        </recommendedName>
        <alternativeName>
            <fullName evidence="8">Ornithine acetyltransferase</fullName>
            <shortName evidence="8">OATase</shortName>
        </alternativeName>
        <alternativeName>
            <fullName evidence="8">Ornithine transacetylase</fullName>
        </alternativeName>
    </domain>
    <domain>
        <recommendedName>
            <fullName evidence="8">Amino-acid acetyltransferase</fullName>
            <ecNumber evidence="8">2.3.1.1</ecNumber>
        </recommendedName>
        <alternativeName>
            <fullName evidence="8">N-acetylglutamate synthase</fullName>
            <shortName evidence="8">AGSase</shortName>
        </alternativeName>
    </domain>
    <component>
        <recommendedName>
            <fullName evidence="8">Arginine biosynthesis bifunctional protein ArgJ alpha chain</fullName>
        </recommendedName>
    </component>
    <component>
        <recommendedName>
            <fullName evidence="8">Arginine biosynthesis bifunctional protein ArgJ beta chain</fullName>
        </recommendedName>
    </component>
</protein>
<evidence type="ECO:0000313" key="9">
    <source>
        <dbReference type="EMBL" id="EFI34537.1"/>
    </source>
</evidence>
<dbReference type="InterPro" id="IPR016117">
    <property type="entry name" value="ArgJ-like_dom_sf"/>
</dbReference>
<accession>D6SP61</accession>
<evidence type="ECO:0000256" key="4">
    <source>
        <dbReference type="ARBA" id="ARBA00022605"/>
    </source>
</evidence>
<dbReference type="GO" id="GO:0004042">
    <property type="term" value="F:L-glutamate N-acetyltransferase activity"/>
    <property type="evidence" value="ECO:0007669"/>
    <property type="project" value="UniProtKB-UniRule"/>
</dbReference>
<dbReference type="GO" id="GO:0006526">
    <property type="term" value="P:L-arginine biosynthetic process"/>
    <property type="evidence" value="ECO:0007669"/>
    <property type="project" value="UniProtKB-UniRule"/>
</dbReference>
<keyword evidence="4 8" id="KW-0028">Amino-acid biosynthesis</keyword>
<feature type="binding site" evidence="8">
    <location>
        <position position="182"/>
    </location>
    <ligand>
        <name>substrate</name>
    </ligand>
</feature>
<feature type="active site" description="Nucleophile" evidence="8">
    <location>
        <position position="182"/>
    </location>
</feature>
<reference evidence="9" key="1">
    <citation type="submission" date="2010-05" db="EMBL/GenBank/DDBJ databases">
        <title>The draft genome of Desulfonatronospira thiodismutans ASO3-1.</title>
        <authorList>
            <consortium name="US DOE Joint Genome Institute (JGI-PGF)"/>
            <person name="Lucas S."/>
            <person name="Copeland A."/>
            <person name="Lapidus A."/>
            <person name="Cheng J.-F."/>
            <person name="Bruce D."/>
            <person name="Goodwin L."/>
            <person name="Pitluck S."/>
            <person name="Chertkov O."/>
            <person name="Brettin T."/>
            <person name="Detter J.C."/>
            <person name="Han C."/>
            <person name="Land M.L."/>
            <person name="Hauser L."/>
            <person name="Kyrpides N."/>
            <person name="Mikhailova N."/>
            <person name="Muyzer G."/>
            <person name="Woyke T."/>
        </authorList>
    </citation>
    <scope>NUCLEOTIDE SEQUENCE [LARGE SCALE GENOMIC DNA]</scope>
    <source>
        <strain evidence="9">ASO3-1</strain>
    </source>
</reference>
<feature type="binding site" evidence="8">
    <location>
        <position position="394"/>
    </location>
    <ligand>
        <name>substrate</name>
    </ligand>
</feature>
<comment type="subunit">
    <text evidence="2 8">Heterotetramer of two alpha and two beta chains.</text>
</comment>
<dbReference type="GO" id="GO:0006592">
    <property type="term" value="P:ornithine biosynthetic process"/>
    <property type="evidence" value="ECO:0007669"/>
    <property type="project" value="TreeGrafter"/>
</dbReference>
<keyword evidence="5 8" id="KW-0808">Transferase</keyword>
<dbReference type="OrthoDB" id="9804242at2"/>
<feature type="site" description="Involved in the stabilization of negative charge on the oxyanion by the formation of the oxyanion hole" evidence="8">
    <location>
        <position position="109"/>
    </location>
</feature>
<dbReference type="Pfam" id="PF01960">
    <property type="entry name" value="ArgJ"/>
    <property type="match status" value="1"/>
</dbReference>
<keyword evidence="8" id="KW-0511">Multifunctional enzyme</keyword>
<feature type="site" description="Cleavage; by autolysis" evidence="8">
    <location>
        <begin position="181"/>
        <end position="182"/>
    </location>
</feature>
<evidence type="ECO:0000256" key="2">
    <source>
        <dbReference type="ARBA" id="ARBA00011475"/>
    </source>
</evidence>
<dbReference type="UniPathway" id="UPA00068">
    <property type="reaction ID" value="UER00106"/>
</dbReference>
<evidence type="ECO:0000256" key="5">
    <source>
        <dbReference type="ARBA" id="ARBA00022679"/>
    </source>
</evidence>
<dbReference type="Gene3D" id="3.10.20.340">
    <property type="entry name" value="ArgJ beta chain, C-terminal domain"/>
    <property type="match status" value="1"/>
</dbReference>
<feature type="binding site" evidence="8">
    <location>
        <position position="145"/>
    </location>
    <ligand>
        <name>substrate</name>
    </ligand>
</feature>
<keyword evidence="8" id="KW-0963">Cytoplasm</keyword>
<feature type="binding site" evidence="8">
    <location>
        <position position="389"/>
    </location>
    <ligand>
        <name>substrate</name>
    </ligand>
</feature>
<comment type="catalytic activity">
    <reaction evidence="8">
        <text>N(2)-acetyl-L-ornithine + L-glutamate = N-acetyl-L-glutamate + L-ornithine</text>
        <dbReference type="Rhea" id="RHEA:15349"/>
        <dbReference type="ChEBI" id="CHEBI:29985"/>
        <dbReference type="ChEBI" id="CHEBI:44337"/>
        <dbReference type="ChEBI" id="CHEBI:46911"/>
        <dbReference type="ChEBI" id="CHEBI:57805"/>
        <dbReference type="EC" id="2.3.1.35"/>
    </reaction>
</comment>
<dbReference type="InterPro" id="IPR042195">
    <property type="entry name" value="ArgJ_beta_C"/>
</dbReference>
<dbReference type="PANTHER" id="PTHR23100:SF0">
    <property type="entry name" value="ARGININE BIOSYNTHESIS BIFUNCTIONAL PROTEIN ARGJ, MITOCHONDRIAL"/>
    <property type="match status" value="1"/>
</dbReference>
<sequence length="394" mass="42160">MQDLPLGFDLAAVRAGFKYKDRPDLALIFSRTPARAAGVFTTNAFQAAPVLVARENLDRSDLMRAVLVNAGQANACTGEEGLADCRRTLDLLAGHLDISAGEILPASTGVIGVRMPMPTWEKSLPGLVENLGKCTGEQAAMAIMTTDTFPKTAAREIELDQGRVRFWGMTKGAGMICPDMATMLAFVLTDLQVDGALWQEMLAGAMEQSFNAITVDGDTSTNDCVLALAGGGSRAGLHSSRDRDIAAKALEDVCRDLAYQIVKDAEGGTKVMHIRVTGAADSLDARKAARAVGNSSLVKTAMFGCDPNWGRIVAALGRSGAVFDPDKVRLSLAGLEIFSKGRPVDMDIDEVFAPLLSSRDIQVDIDLGRGQGEYFLMASDLTDEYIRINSDYRS</sequence>
<feature type="site" description="Involved in the stabilization of negative charge on the oxyanion by the formation of the oxyanion hole" evidence="8">
    <location>
        <position position="108"/>
    </location>
</feature>
<dbReference type="CDD" id="cd02152">
    <property type="entry name" value="OAT"/>
    <property type="match status" value="1"/>
</dbReference>
<comment type="catalytic activity">
    <reaction evidence="8">
        <text>L-glutamate + acetyl-CoA = N-acetyl-L-glutamate + CoA + H(+)</text>
        <dbReference type="Rhea" id="RHEA:24292"/>
        <dbReference type="ChEBI" id="CHEBI:15378"/>
        <dbReference type="ChEBI" id="CHEBI:29985"/>
        <dbReference type="ChEBI" id="CHEBI:44337"/>
        <dbReference type="ChEBI" id="CHEBI:57287"/>
        <dbReference type="ChEBI" id="CHEBI:57288"/>
        <dbReference type="EC" id="2.3.1.1"/>
    </reaction>
</comment>
<dbReference type="EMBL" id="ACJN02000002">
    <property type="protein sequence ID" value="EFI34537.1"/>
    <property type="molecule type" value="Genomic_DNA"/>
</dbReference>
<evidence type="ECO:0000256" key="7">
    <source>
        <dbReference type="ARBA" id="ARBA00023315"/>
    </source>
</evidence>
<comment type="function">
    <text evidence="8">Catalyzes two activities which are involved in the cyclic version of arginine biosynthesis: the synthesis of N-acetylglutamate from glutamate and acetyl-CoA as the acetyl donor, and of ornithine by transacetylation between N(2)-acetylornithine and glutamate.</text>
</comment>
<feature type="binding site" evidence="8">
    <location>
        <position position="266"/>
    </location>
    <ligand>
        <name>substrate</name>
    </ligand>
</feature>
<evidence type="ECO:0000256" key="6">
    <source>
        <dbReference type="ARBA" id="ARBA00022813"/>
    </source>
</evidence>
<dbReference type="FunFam" id="3.60.70.12:FF:000001">
    <property type="entry name" value="Arginine biosynthesis bifunctional protein ArgJ, chloroplastic"/>
    <property type="match status" value="1"/>
</dbReference>
<feature type="binding site" evidence="8">
    <location>
        <position position="171"/>
    </location>
    <ligand>
        <name>substrate</name>
    </ligand>
</feature>
<keyword evidence="7 8" id="KW-0012">Acyltransferase</keyword>
<dbReference type="EC" id="2.3.1.35" evidence="8"/>
<dbReference type="HAMAP" id="MF_01106">
    <property type="entry name" value="ArgJ"/>
    <property type="match status" value="1"/>
</dbReference>
<name>D6SP61_9BACT</name>
<evidence type="ECO:0000313" key="10">
    <source>
        <dbReference type="Proteomes" id="UP000005496"/>
    </source>
</evidence>
<feature type="chain" id="PRO_5023515053" description="Arginine biosynthesis bifunctional protein ArgJ alpha chain" evidence="8">
    <location>
        <begin position="1"/>
        <end position="181"/>
    </location>
</feature>
<evidence type="ECO:0000256" key="1">
    <source>
        <dbReference type="ARBA" id="ARBA00006774"/>
    </source>
</evidence>
<comment type="similarity">
    <text evidence="1 8">Belongs to the ArgJ family.</text>
</comment>
<dbReference type="AlphaFoldDB" id="D6SP61"/>
<dbReference type="PANTHER" id="PTHR23100">
    <property type="entry name" value="ARGININE BIOSYNTHESIS BIFUNCTIONAL PROTEIN ARGJ"/>
    <property type="match status" value="1"/>
</dbReference>
<comment type="caution">
    <text evidence="9">The sequence shown here is derived from an EMBL/GenBank/DDBJ whole genome shotgun (WGS) entry which is preliminary data.</text>
</comment>
<evidence type="ECO:0000256" key="3">
    <source>
        <dbReference type="ARBA" id="ARBA00022571"/>
    </source>
</evidence>
<dbReference type="GO" id="GO:0005737">
    <property type="term" value="C:cytoplasm"/>
    <property type="evidence" value="ECO:0007669"/>
    <property type="project" value="UniProtKB-SubCell"/>
</dbReference>
<keyword evidence="3 8" id="KW-0055">Arginine biosynthesis</keyword>
<dbReference type="Gene3D" id="3.60.70.12">
    <property type="entry name" value="L-amino peptidase D-ALA esterase/amidase"/>
    <property type="match status" value="1"/>
</dbReference>
<dbReference type="RefSeq" id="WP_008869857.1">
    <property type="nucleotide sequence ID" value="NZ_ACJN02000002.1"/>
</dbReference>
<dbReference type="SUPFAM" id="SSF56266">
    <property type="entry name" value="DmpA/ArgJ-like"/>
    <property type="match status" value="1"/>
</dbReference>
<dbReference type="Proteomes" id="UP000005496">
    <property type="component" value="Unassembled WGS sequence"/>
</dbReference>
<dbReference type="GO" id="GO:0004358">
    <property type="term" value="F:L-glutamate N-acetyltransferase activity, acting on acetyl-L-ornithine as donor"/>
    <property type="evidence" value="ECO:0007669"/>
    <property type="project" value="UniProtKB-UniRule"/>
</dbReference>
<dbReference type="NCBIfam" id="TIGR00120">
    <property type="entry name" value="ArgJ"/>
    <property type="match status" value="1"/>
</dbReference>
<gene>
    <name evidence="8" type="primary">argJ</name>
    <name evidence="9" type="ORF">Dthio_PD1909</name>
</gene>
<keyword evidence="10" id="KW-1185">Reference proteome</keyword>
<evidence type="ECO:0000256" key="8">
    <source>
        <dbReference type="HAMAP-Rule" id="MF_01106"/>
    </source>
</evidence>
<feature type="chain" id="PRO_5023515052" description="Arginine biosynthesis bifunctional protein ArgJ beta chain" evidence="8">
    <location>
        <begin position="182"/>
        <end position="394"/>
    </location>
</feature>
<comment type="pathway">
    <text evidence="8">Amino-acid biosynthesis; L-arginine biosynthesis; L-ornithine and N-acetyl-L-glutamate from L-glutamate and N(2)-acetyl-L-ornithine (cyclic): step 1/1.</text>
</comment>
<keyword evidence="6 8" id="KW-0068">Autocatalytic cleavage</keyword>
<dbReference type="eggNOG" id="COG1364">
    <property type="taxonomic scope" value="Bacteria"/>
</dbReference>
<dbReference type="NCBIfam" id="NF003802">
    <property type="entry name" value="PRK05388.1"/>
    <property type="match status" value="1"/>
</dbReference>
<dbReference type="InterPro" id="IPR002813">
    <property type="entry name" value="Arg_biosynth_ArgJ"/>
</dbReference>
<comment type="pathway">
    <text evidence="8">Amino-acid biosynthesis; L-arginine biosynthesis; N(2)-acetyl-L-ornithine from L-glutamate: step 1/4.</text>
</comment>
<comment type="subcellular location">
    <subcellularLocation>
        <location evidence="8">Cytoplasm</location>
    </subcellularLocation>
</comment>
<proteinExistence type="inferred from homology"/>
<dbReference type="EC" id="2.3.1.1" evidence="8"/>
<organism evidence="9 10">
    <name type="scientific">Desulfonatronospira thiodismutans ASO3-1</name>
    <dbReference type="NCBI Taxonomy" id="555779"/>
    <lineage>
        <taxon>Bacteria</taxon>
        <taxon>Pseudomonadati</taxon>
        <taxon>Thermodesulfobacteriota</taxon>
        <taxon>Desulfovibrionia</taxon>
        <taxon>Desulfovibrionales</taxon>
        <taxon>Desulfonatronovibrionaceae</taxon>
        <taxon>Desulfonatronospira</taxon>
    </lineage>
</organism>